<evidence type="ECO:0000313" key="9">
    <source>
        <dbReference type="Proteomes" id="UP000070565"/>
    </source>
</evidence>
<organism evidence="8 9">
    <name type="scientific">candidate division MSBL1 archaeon SCGC-AAA261F19</name>
    <dbReference type="NCBI Taxonomy" id="1698275"/>
    <lineage>
        <taxon>Archaea</taxon>
        <taxon>Methanobacteriati</taxon>
        <taxon>Methanobacteriota</taxon>
        <taxon>candidate division MSBL1</taxon>
    </lineage>
</organism>
<dbReference type="InterPro" id="IPR023532">
    <property type="entry name" value="Nop10_arc-typ"/>
</dbReference>
<protein>
    <recommendedName>
        <fullName evidence="3 7">Ribosome biogenesis protein Nop10</fullName>
    </recommendedName>
</protein>
<keyword evidence="9" id="KW-1185">Reference proteome</keyword>
<dbReference type="AlphaFoldDB" id="A0A133V9U4"/>
<dbReference type="GO" id="GO:0006364">
    <property type="term" value="P:rRNA processing"/>
    <property type="evidence" value="ECO:0007669"/>
    <property type="project" value="UniProtKB-UniRule"/>
</dbReference>
<name>A0A133V9U4_9EURY</name>
<dbReference type="Proteomes" id="UP000070565">
    <property type="component" value="Unassembled WGS sequence"/>
</dbReference>
<dbReference type="NCBIfam" id="NF009623">
    <property type="entry name" value="PRK13130.1"/>
    <property type="match status" value="1"/>
</dbReference>
<comment type="caution">
    <text evidence="8">The sequence shown here is derived from an EMBL/GenBank/DDBJ whole genome shotgun (WGS) entry which is preliminary data.</text>
</comment>
<evidence type="ECO:0000256" key="4">
    <source>
        <dbReference type="ARBA" id="ARBA00022517"/>
    </source>
</evidence>
<dbReference type="Gene3D" id="2.20.28.40">
    <property type="entry name" value="H/ACA ribonucleoprotein complex, subunit Nop10"/>
    <property type="match status" value="1"/>
</dbReference>
<evidence type="ECO:0000256" key="1">
    <source>
        <dbReference type="ARBA" id="ARBA00002325"/>
    </source>
</evidence>
<keyword evidence="5 7" id="KW-0698">rRNA processing</keyword>
<dbReference type="GO" id="GO:0001522">
    <property type="term" value="P:pseudouridine synthesis"/>
    <property type="evidence" value="ECO:0007669"/>
    <property type="project" value="InterPro"/>
</dbReference>
<evidence type="ECO:0000256" key="5">
    <source>
        <dbReference type="ARBA" id="ARBA00022552"/>
    </source>
</evidence>
<dbReference type="GO" id="GO:1990904">
    <property type="term" value="C:ribonucleoprotein complex"/>
    <property type="evidence" value="ECO:0007669"/>
    <property type="project" value="UniProtKB-KW"/>
</dbReference>
<comment type="similarity">
    <text evidence="2 7">Belongs to the NOP10 family.</text>
</comment>
<keyword evidence="6 7" id="KW-0687">Ribonucleoprotein</keyword>
<dbReference type="HAMAP" id="MF_00803">
    <property type="entry name" value="Nop10"/>
    <property type="match status" value="1"/>
</dbReference>
<evidence type="ECO:0000313" key="8">
    <source>
        <dbReference type="EMBL" id="KXB03175.1"/>
    </source>
</evidence>
<evidence type="ECO:0000256" key="7">
    <source>
        <dbReference type="HAMAP-Rule" id="MF_00803"/>
    </source>
</evidence>
<dbReference type="SUPFAM" id="SSF144210">
    <property type="entry name" value="Nop10-like SnoRNP"/>
    <property type="match status" value="1"/>
</dbReference>
<evidence type="ECO:0000256" key="2">
    <source>
        <dbReference type="ARBA" id="ARBA00009462"/>
    </source>
</evidence>
<dbReference type="Pfam" id="PF04135">
    <property type="entry name" value="Nop10p"/>
    <property type="match status" value="1"/>
</dbReference>
<proteinExistence type="inferred from homology"/>
<reference evidence="8 9" key="1">
    <citation type="journal article" date="2016" name="Sci. Rep.">
        <title>Metabolic traits of an uncultured archaeal lineage -MSBL1- from brine pools of the Red Sea.</title>
        <authorList>
            <person name="Mwirichia R."/>
            <person name="Alam I."/>
            <person name="Rashid M."/>
            <person name="Vinu M."/>
            <person name="Ba-Alawi W."/>
            <person name="Anthony Kamau A."/>
            <person name="Kamanda Ngugi D."/>
            <person name="Goker M."/>
            <person name="Klenk H.P."/>
            <person name="Bajic V."/>
            <person name="Stingl U."/>
        </authorList>
    </citation>
    <scope>NUCLEOTIDE SEQUENCE [LARGE SCALE GENOMIC DNA]</scope>
    <source>
        <strain evidence="8">SCGC-AAA261F19</strain>
    </source>
</reference>
<sequence length="57" mass="6476">MKKCKVCGGYTLKESECPKCGGELGTPHPPKFSPEDPYGKYRRRLKREALDFGKEND</sequence>
<keyword evidence="4 7" id="KW-0690">Ribosome biogenesis</keyword>
<dbReference type="InterPro" id="IPR007264">
    <property type="entry name" value="H/ACA_rnp_Nop10"/>
</dbReference>
<dbReference type="PATRIC" id="fig|1698275.3.peg.344"/>
<accession>A0A133V9U4</accession>
<evidence type="ECO:0000256" key="6">
    <source>
        <dbReference type="ARBA" id="ARBA00023274"/>
    </source>
</evidence>
<dbReference type="GO" id="GO:0030515">
    <property type="term" value="F:snoRNA binding"/>
    <property type="evidence" value="ECO:0007669"/>
    <property type="project" value="InterPro"/>
</dbReference>
<gene>
    <name evidence="7" type="primary">nop10</name>
    <name evidence="8" type="ORF">AKJ45_02330</name>
</gene>
<dbReference type="InterPro" id="IPR036756">
    <property type="entry name" value="H/ACA_rnp_Nop10_sf"/>
</dbReference>
<dbReference type="EMBL" id="LHXZ01000027">
    <property type="protein sequence ID" value="KXB03175.1"/>
    <property type="molecule type" value="Genomic_DNA"/>
</dbReference>
<comment type="function">
    <text evidence="1 7">Involved in ribosome biogenesis; more specifically in 18S rRNA pseudouridylation and in cleavage of pre-rRNA.</text>
</comment>
<evidence type="ECO:0000256" key="3">
    <source>
        <dbReference type="ARBA" id="ARBA00018821"/>
    </source>
</evidence>